<dbReference type="STRING" id="391936.S7S_13235"/>
<sequence>MEPLSQHLPIDQCFPRLWFERLVIFSEPDEAHVVRTIPLHRGLNLVWAKEPAAGSATGTRAAGHGVGKTSLCLLLRFCLGDISKAVADLREELLGEFAQGGVIAVIHADGQPFTLCRYFNPHKEGIACTGTDTAGIWNRPAEDSDRAFLKKLADGMMGRVFPKNIPETNQPIEWKHVLAWISRDQGSRFKSFFAWREGEGTGLQRRQKDPPIVMRAVLGLLDRGESDLLVRIAALEEDLKRSQQKTEVLLQEPTLIRHRIESNLRARGNLPDDFPIRTDDLFADSVEQHIKVASEEAAARLATWNAKQEKDDQAVADLRANLKNLQNEFDRAQSEYDLADAAKRQDEDAFRAIGTQLLNLRQLSGHCEEGNLPFSQCQHVQAEIAKLEQASLHDVRDKKNLQQVMADSAARAGGALARKNDLQQKIEAMQRQEKLLVAAQQKTRLARRTAEIEANRWPDLLDELDRWERAAGSTQAQADINASHMESDRIEGELNSARTKLALLQQNRSEREKTLAHITDDLTRQLLPDGAIGTFDPRDEARPFRLSMRGGEAYRVLEVLLGDIACLLDSASPESALPGLFIHDCPREADMSTGLYENYLSLIDLLQKERRMDGEPHFQYIITTTTPPPTALQNKDVCLTLYPSSEEGLLFGKRFHDGRRMSLEGTEELH</sequence>
<keyword evidence="1" id="KW-0175">Coiled coil</keyword>
<dbReference type="Proteomes" id="UP000006764">
    <property type="component" value="Chromosome"/>
</dbReference>
<reference evidence="2 3" key="1">
    <citation type="journal article" date="2012" name="J. Bacteriol.">
        <title>Genome sequence of an alkane-degrading bacterium, Alcanivorax pacificus type strain W11-5, isolated from deep sea sediment.</title>
        <authorList>
            <person name="Lai Q."/>
            <person name="Shao Z."/>
        </authorList>
    </citation>
    <scope>NUCLEOTIDE SEQUENCE [LARGE SCALE GENOMIC DNA]</scope>
    <source>
        <strain evidence="2 3">W11-5</strain>
    </source>
</reference>
<gene>
    <name evidence="2" type="ORF">S7S_13235</name>
</gene>
<keyword evidence="3" id="KW-1185">Reference proteome</keyword>
<feature type="coiled-coil region" evidence="1">
    <location>
        <begin position="308"/>
        <end position="342"/>
    </location>
</feature>
<feature type="coiled-coil region" evidence="1">
    <location>
        <begin position="225"/>
        <end position="252"/>
    </location>
</feature>
<proteinExistence type="predicted"/>
<evidence type="ECO:0000256" key="1">
    <source>
        <dbReference type="SAM" id="Coils"/>
    </source>
</evidence>
<dbReference type="AlphaFoldDB" id="A0A0B4XLC2"/>
<organism evidence="2 3">
    <name type="scientific">Isoalcanivorax pacificus W11-5</name>
    <dbReference type="NCBI Taxonomy" id="391936"/>
    <lineage>
        <taxon>Bacteria</taxon>
        <taxon>Pseudomonadati</taxon>
        <taxon>Pseudomonadota</taxon>
        <taxon>Gammaproteobacteria</taxon>
        <taxon>Oceanospirillales</taxon>
        <taxon>Alcanivoracaceae</taxon>
        <taxon>Isoalcanivorax</taxon>
    </lineage>
</organism>
<protein>
    <submittedName>
        <fullName evidence="2">Uncharacterized protein</fullName>
    </submittedName>
</protein>
<dbReference type="RefSeq" id="WP_008738637.1">
    <property type="nucleotide sequence ID" value="NZ_CP004387.1"/>
</dbReference>
<accession>A0A0B4XLC2</accession>
<name>A0A0B4XLC2_9GAMM</name>
<evidence type="ECO:0000313" key="2">
    <source>
        <dbReference type="EMBL" id="AJD49059.1"/>
    </source>
</evidence>
<feature type="coiled-coil region" evidence="1">
    <location>
        <begin position="412"/>
        <end position="442"/>
    </location>
</feature>
<dbReference type="EMBL" id="CP004387">
    <property type="protein sequence ID" value="AJD49059.1"/>
    <property type="molecule type" value="Genomic_DNA"/>
</dbReference>
<dbReference type="HOGENOM" id="CLU_423280_0_0_6"/>
<evidence type="ECO:0000313" key="3">
    <source>
        <dbReference type="Proteomes" id="UP000006764"/>
    </source>
</evidence>
<dbReference type="KEGG" id="apac:S7S_13235"/>